<keyword evidence="4" id="KW-1185">Reference proteome</keyword>
<comment type="caution">
    <text evidence="3">The sequence shown here is derived from an EMBL/GenBank/DDBJ whole genome shotgun (WGS) entry which is preliminary data.</text>
</comment>
<dbReference type="EMBL" id="WWNE01000012">
    <property type="protein sequence ID" value="NBG66965.1"/>
    <property type="molecule type" value="Genomic_DNA"/>
</dbReference>
<dbReference type="AlphaFoldDB" id="A0A6N9NRC1"/>
<evidence type="ECO:0000313" key="3">
    <source>
        <dbReference type="EMBL" id="NBG66965.1"/>
    </source>
</evidence>
<gene>
    <name evidence="3" type="ORF">GQN54_12625</name>
</gene>
<evidence type="ECO:0000259" key="2">
    <source>
        <dbReference type="Pfam" id="PF20243"/>
    </source>
</evidence>
<reference evidence="3 4" key="1">
    <citation type="submission" date="2019-12" db="EMBL/GenBank/DDBJ databases">
        <authorList>
            <person name="Zhao J."/>
        </authorList>
    </citation>
    <scope>NUCLEOTIDE SEQUENCE [LARGE SCALE GENOMIC DNA]</scope>
    <source>
        <strain evidence="3 4">S-15</strain>
    </source>
</reference>
<organism evidence="3 4">
    <name type="scientific">Acidiluteibacter ferrifornacis</name>
    <dbReference type="NCBI Taxonomy" id="2692424"/>
    <lineage>
        <taxon>Bacteria</taxon>
        <taxon>Pseudomonadati</taxon>
        <taxon>Bacteroidota</taxon>
        <taxon>Flavobacteriia</taxon>
        <taxon>Flavobacteriales</taxon>
        <taxon>Cryomorphaceae</taxon>
        <taxon>Acidiluteibacter</taxon>
    </lineage>
</organism>
<feature type="chain" id="PRO_5026679849" description="Copper-binding protein MbnP-like domain-containing protein" evidence="1">
    <location>
        <begin position="25"/>
        <end position="265"/>
    </location>
</feature>
<dbReference type="RefSeq" id="WP_160633916.1">
    <property type="nucleotide sequence ID" value="NZ_WWNE01000012.1"/>
</dbReference>
<feature type="signal peptide" evidence="1">
    <location>
        <begin position="1"/>
        <end position="24"/>
    </location>
</feature>
<keyword evidence="1" id="KW-0732">Signal</keyword>
<evidence type="ECO:0000313" key="4">
    <source>
        <dbReference type="Proteomes" id="UP000470771"/>
    </source>
</evidence>
<dbReference type="PROSITE" id="PS51257">
    <property type="entry name" value="PROKAR_LIPOPROTEIN"/>
    <property type="match status" value="1"/>
</dbReference>
<proteinExistence type="predicted"/>
<protein>
    <recommendedName>
        <fullName evidence="2">Copper-binding protein MbnP-like domain-containing protein</fullName>
    </recommendedName>
</protein>
<accession>A0A6N9NRC1</accession>
<dbReference type="InterPro" id="IPR046863">
    <property type="entry name" value="MbnP-like_dom"/>
</dbReference>
<evidence type="ECO:0000256" key="1">
    <source>
        <dbReference type="SAM" id="SignalP"/>
    </source>
</evidence>
<sequence length="265" mass="29540">MKSFKIKYPIVLLMAGALFLTSCDKDDEDPLTPVPATYKTTVTFNHVSGSNALTLNAPNTPYTNAMGQQYNVSKLRYLISDVTLHHSNGTTVELDQYFFVDISKPETFTFSPSNPIPTGSYTSVSYTFGFDSEDNVSGAYAELNAANWNWPAMLGGGYHFMQLEGTFIDSSNSSSPFATHMGTARKFDANNDPIYEDNHFTVTLPNSSFEVNSDFKLEFTMDINEWYTNPTNWDFNQYGAGIMPVYDAQILLNTNGKDVLTVVKK</sequence>
<dbReference type="Proteomes" id="UP000470771">
    <property type="component" value="Unassembled WGS sequence"/>
</dbReference>
<dbReference type="Pfam" id="PF20243">
    <property type="entry name" value="MbnP"/>
    <property type="match status" value="1"/>
</dbReference>
<feature type="domain" description="Copper-binding protein MbnP-like" evidence="2">
    <location>
        <begin position="40"/>
        <end position="239"/>
    </location>
</feature>
<name>A0A6N9NRC1_9FLAO</name>